<dbReference type="Proteomes" id="UP001529369">
    <property type="component" value="Unassembled WGS sequence"/>
</dbReference>
<protein>
    <recommendedName>
        <fullName evidence="4">Peptidase C39-like domain-containing protein</fullName>
    </recommendedName>
</protein>
<evidence type="ECO:0000313" key="3">
    <source>
        <dbReference type="Proteomes" id="UP001529369"/>
    </source>
</evidence>
<name>A0ABT8A087_9PROT</name>
<dbReference type="EMBL" id="JAUFPN010000015">
    <property type="protein sequence ID" value="MDN3563119.1"/>
    <property type="molecule type" value="Genomic_DNA"/>
</dbReference>
<evidence type="ECO:0000313" key="2">
    <source>
        <dbReference type="EMBL" id="MDN3563119.1"/>
    </source>
</evidence>
<feature type="signal peptide" evidence="1">
    <location>
        <begin position="1"/>
        <end position="20"/>
    </location>
</feature>
<sequence>MRFPTLHNLFGLMISRGAQAGSAAVAEIPGDTATIPLSVRVQPRVKAYYEAQADACGAASASAMVAMVLEGVMASTQSSQVSQATSSADLLRGNVSLVVERFLHLFHIHRFTPLMIADVLEPYGITLADIMDDSRMLPLLSDTVMSDQAMRFNASLEWLHGKKVRPVADVPRFGKQPGVVCNKVIDLLLESDNQRNLTVIFLKDMELRFNTAHNEIYRSERNTGNVSIVLRETYRTSTGKPYHRYQPWDSVPWDYGETRLTVKSLILWLKRLDKGTYHHVRVEGREIDPQTLIALTRGDVLPAEVLDDDASRRLKSWDPSDYVAKPEIVLAKATLPNTSARETQERAVALYYYDLYKIEGLFNRLTHVNREALAEPVGEEWWWNN</sequence>
<reference evidence="3" key="1">
    <citation type="journal article" date="2019" name="Int. J. Syst. Evol. Microbiol.">
        <title>The Global Catalogue of Microorganisms (GCM) 10K type strain sequencing project: providing services to taxonomists for standard genome sequencing and annotation.</title>
        <authorList>
            <consortium name="The Broad Institute Genomics Platform"/>
            <consortium name="The Broad Institute Genome Sequencing Center for Infectious Disease"/>
            <person name="Wu L."/>
            <person name="Ma J."/>
        </authorList>
    </citation>
    <scope>NUCLEOTIDE SEQUENCE [LARGE SCALE GENOMIC DNA]</scope>
    <source>
        <strain evidence="3">CECT 7131</strain>
    </source>
</reference>
<proteinExistence type="predicted"/>
<accession>A0ABT8A087</accession>
<keyword evidence="1" id="KW-0732">Signal</keyword>
<dbReference type="RefSeq" id="WP_290314852.1">
    <property type="nucleotide sequence ID" value="NZ_JAUFPN010000015.1"/>
</dbReference>
<evidence type="ECO:0008006" key="4">
    <source>
        <dbReference type="Google" id="ProtNLM"/>
    </source>
</evidence>
<gene>
    <name evidence="2" type="ORF">QWZ14_01845</name>
</gene>
<evidence type="ECO:0000256" key="1">
    <source>
        <dbReference type="SAM" id="SignalP"/>
    </source>
</evidence>
<keyword evidence="3" id="KW-1185">Reference proteome</keyword>
<organism evidence="2 3">
    <name type="scientific">Paeniroseomonas aquatica</name>
    <dbReference type="NCBI Taxonomy" id="373043"/>
    <lineage>
        <taxon>Bacteria</taxon>
        <taxon>Pseudomonadati</taxon>
        <taxon>Pseudomonadota</taxon>
        <taxon>Alphaproteobacteria</taxon>
        <taxon>Acetobacterales</taxon>
        <taxon>Acetobacteraceae</taxon>
        <taxon>Paeniroseomonas</taxon>
    </lineage>
</organism>
<comment type="caution">
    <text evidence="2">The sequence shown here is derived from an EMBL/GenBank/DDBJ whole genome shotgun (WGS) entry which is preliminary data.</text>
</comment>
<feature type="chain" id="PRO_5045605260" description="Peptidase C39-like domain-containing protein" evidence="1">
    <location>
        <begin position="21"/>
        <end position="385"/>
    </location>
</feature>